<organism evidence="10 11">
    <name type="scientific">Turnera subulata</name>
    <dbReference type="NCBI Taxonomy" id="218843"/>
    <lineage>
        <taxon>Eukaryota</taxon>
        <taxon>Viridiplantae</taxon>
        <taxon>Streptophyta</taxon>
        <taxon>Embryophyta</taxon>
        <taxon>Tracheophyta</taxon>
        <taxon>Spermatophyta</taxon>
        <taxon>Magnoliopsida</taxon>
        <taxon>eudicotyledons</taxon>
        <taxon>Gunneridae</taxon>
        <taxon>Pentapetalae</taxon>
        <taxon>rosids</taxon>
        <taxon>fabids</taxon>
        <taxon>Malpighiales</taxon>
        <taxon>Passifloraceae</taxon>
        <taxon>Turnera</taxon>
    </lineage>
</organism>
<dbReference type="OrthoDB" id="1913236at2759"/>
<dbReference type="AlphaFoldDB" id="A0A9Q0FDJ8"/>
<dbReference type="GO" id="GO:0006605">
    <property type="term" value="P:protein targeting"/>
    <property type="evidence" value="ECO:0007669"/>
    <property type="project" value="InterPro"/>
</dbReference>
<reference evidence="10" key="1">
    <citation type="submission" date="2022-02" db="EMBL/GenBank/DDBJ databases">
        <authorList>
            <person name="Henning P.M."/>
            <person name="McCubbin A.G."/>
            <person name="Shore J.S."/>
        </authorList>
    </citation>
    <scope>NUCLEOTIDE SEQUENCE</scope>
    <source>
        <strain evidence="10">F60SS</strain>
        <tissue evidence="10">Leaves</tissue>
    </source>
</reference>
<dbReference type="GO" id="GO:0006886">
    <property type="term" value="P:intracellular protein transport"/>
    <property type="evidence" value="ECO:0007669"/>
    <property type="project" value="InterPro"/>
</dbReference>
<evidence type="ECO:0000256" key="1">
    <source>
        <dbReference type="ARBA" id="ARBA00004370"/>
    </source>
</evidence>
<keyword evidence="8 9" id="KW-0472">Membrane</keyword>
<comment type="caution">
    <text evidence="10">The sequence shown here is derived from an EMBL/GenBank/DDBJ whole genome shotgun (WGS) entry which is preliminary data.</text>
</comment>
<evidence type="ECO:0000256" key="7">
    <source>
        <dbReference type="ARBA" id="ARBA00023010"/>
    </source>
</evidence>
<name>A0A9Q0FDJ8_9ROSI</name>
<comment type="subcellular location">
    <subcellularLocation>
        <location evidence="1">Membrane</location>
    </subcellularLocation>
</comment>
<dbReference type="PANTHER" id="PTHR37247:SF1">
    <property type="entry name" value="TRANSMEMBRANE PROTEIN"/>
    <property type="match status" value="1"/>
</dbReference>
<evidence type="ECO:0000256" key="5">
    <source>
        <dbReference type="ARBA" id="ARBA00022927"/>
    </source>
</evidence>
<dbReference type="Proteomes" id="UP001141552">
    <property type="component" value="Unassembled WGS sequence"/>
</dbReference>
<keyword evidence="4 9" id="KW-0812">Transmembrane</keyword>
<dbReference type="InterPro" id="IPR001901">
    <property type="entry name" value="Translocase_SecE/Sec61-g"/>
</dbReference>
<evidence type="ECO:0000313" key="10">
    <source>
        <dbReference type="EMBL" id="KAJ4829549.1"/>
    </source>
</evidence>
<gene>
    <name evidence="10" type="ORF">Tsubulata_017157</name>
</gene>
<keyword evidence="7" id="KW-0811">Translocation</keyword>
<reference evidence="10" key="2">
    <citation type="journal article" date="2023" name="Plants (Basel)">
        <title>Annotation of the Turnera subulata (Passifloraceae) Draft Genome Reveals the S-Locus Evolved after the Divergence of Turneroideae from Passifloroideae in a Stepwise Manner.</title>
        <authorList>
            <person name="Henning P.M."/>
            <person name="Roalson E.H."/>
            <person name="Mir W."/>
            <person name="McCubbin A.G."/>
            <person name="Shore J.S."/>
        </authorList>
    </citation>
    <scope>NUCLEOTIDE SEQUENCE</scope>
    <source>
        <strain evidence="10">F60SS</strain>
    </source>
</reference>
<evidence type="ECO:0000256" key="6">
    <source>
        <dbReference type="ARBA" id="ARBA00022989"/>
    </source>
</evidence>
<dbReference type="PANTHER" id="PTHR37247">
    <property type="entry name" value="TRANSMEMBRANE PROTEIN"/>
    <property type="match status" value="1"/>
</dbReference>
<accession>A0A9Q0FDJ8</accession>
<feature type="transmembrane region" description="Helical" evidence="9">
    <location>
        <begin position="151"/>
        <end position="176"/>
    </location>
</feature>
<evidence type="ECO:0000313" key="11">
    <source>
        <dbReference type="Proteomes" id="UP001141552"/>
    </source>
</evidence>
<protein>
    <submittedName>
        <fullName evidence="10">Uncharacterized protein</fullName>
    </submittedName>
</protein>
<evidence type="ECO:0000256" key="9">
    <source>
        <dbReference type="SAM" id="Phobius"/>
    </source>
</evidence>
<evidence type="ECO:0000256" key="8">
    <source>
        <dbReference type="ARBA" id="ARBA00023136"/>
    </source>
</evidence>
<sequence>MAAIAGLSKSCLGMHRMVDPRYSKPPFAIPSCNEVGCNIQRAVFSSKFRRPVSSEFLAIPQASGRLIPQGSFGYFPAQLRRSKHVLSVGRGYYQTRDEEDVPREPFWLTLFKDTTWALKSLFVFLIEQPRQLKYIEWPGFGNTVKTATLTLVLVALLIVALSSVDAVLCYLLALILRRAP</sequence>
<evidence type="ECO:0000256" key="4">
    <source>
        <dbReference type="ARBA" id="ARBA00022692"/>
    </source>
</evidence>
<proteinExistence type="inferred from homology"/>
<dbReference type="Pfam" id="PF00584">
    <property type="entry name" value="SecE"/>
    <property type="match status" value="1"/>
</dbReference>
<keyword evidence="3" id="KW-0813">Transport</keyword>
<dbReference type="GO" id="GO:0016020">
    <property type="term" value="C:membrane"/>
    <property type="evidence" value="ECO:0007669"/>
    <property type="project" value="UniProtKB-SubCell"/>
</dbReference>
<keyword evidence="11" id="KW-1185">Reference proteome</keyword>
<keyword evidence="5" id="KW-0653">Protein transport</keyword>
<evidence type="ECO:0000256" key="2">
    <source>
        <dbReference type="ARBA" id="ARBA00008274"/>
    </source>
</evidence>
<keyword evidence="6 9" id="KW-1133">Transmembrane helix</keyword>
<evidence type="ECO:0000256" key="3">
    <source>
        <dbReference type="ARBA" id="ARBA00022448"/>
    </source>
</evidence>
<comment type="similarity">
    <text evidence="2">Belongs to the SecE/SEC61-gamma family.</text>
</comment>
<dbReference type="EMBL" id="JAKUCV010005865">
    <property type="protein sequence ID" value="KAJ4829549.1"/>
    <property type="molecule type" value="Genomic_DNA"/>
</dbReference>